<dbReference type="OrthoDB" id="8478472at2"/>
<dbReference type="STRING" id="525909.Afer_1882"/>
<evidence type="ECO:0000313" key="2">
    <source>
        <dbReference type="Proteomes" id="UP000000771"/>
    </source>
</evidence>
<keyword evidence="2" id="KW-1185">Reference proteome</keyword>
<gene>
    <name evidence="1" type="ordered locus">Afer_1882</name>
</gene>
<evidence type="ECO:0000313" key="1">
    <source>
        <dbReference type="EMBL" id="ACU54793.1"/>
    </source>
</evidence>
<protein>
    <submittedName>
        <fullName evidence="1">Uncharacterized protein</fullName>
    </submittedName>
</protein>
<proteinExistence type="predicted"/>
<reference evidence="1 2" key="1">
    <citation type="journal article" date="2009" name="Stand. Genomic Sci.">
        <title>Complete genome sequence of Acidimicrobium ferrooxidans type strain (ICP).</title>
        <authorList>
            <person name="Clum A."/>
            <person name="Nolan M."/>
            <person name="Lang E."/>
            <person name="Glavina Del Rio T."/>
            <person name="Tice H."/>
            <person name="Copeland A."/>
            <person name="Cheng J.F."/>
            <person name="Lucas S."/>
            <person name="Chen F."/>
            <person name="Bruce D."/>
            <person name="Goodwin L."/>
            <person name="Pitluck S."/>
            <person name="Ivanova N."/>
            <person name="Mavrommatis K."/>
            <person name="Mikhailova N."/>
            <person name="Pati A."/>
            <person name="Chen A."/>
            <person name="Palaniappan K."/>
            <person name="Goker M."/>
            <person name="Spring S."/>
            <person name="Land M."/>
            <person name="Hauser L."/>
            <person name="Chang Y.J."/>
            <person name="Jeffries C.C."/>
            <person name="Chain P."/>
            <person name="Bristow J."/>
            <person name="Eisen J.A."/>
            <person name="Markowitz V."/>
            <person name="Hugenholtz P."/>
            <person name="Kyrpides N.C."/>
            <person name="Klenk H.P."/>
            <person name="Lapidus A."/>
        </authorList>
    </citation>
    <scope>NUCLEOTIDE SEQUENCE [LARGE SCALE GENOMIC DNA]</scope>
    <source>
        <strain evidence="2">DSM 10331 / JCM 15462 / NBRC 103882 / ICP</strain>
    </source>
</reference>
<dbReference type="InterPro" id="IPR018766">
    <property type="entry name" value="Zinicin_2"/>
</dbReference>
<dbReference type="Proteomes" id="UP000000771">
    <property type="component" value="Chromosome"/>
</dbReference>
<dbReference type="PANTHER" id="PTHR39420:SF2">
    <property type="entry name" value="HYDROLASE"/>
    <property type="match status" value="1"/>
</dbReference>
<dbReference type="SUPFAM" id="SSF55486">
    <property type="entry name" value="Metalloproteases ('zincins'), catalytic domain"/>
    <property type="match status" value="1"/>
</dbReference>
<dbReference type="HOGENOM" id="CLU_703267_0_0_11"/>
<dbReference type="KEGG" id="afo:Afer_1882"/>
<dbReference type="eggNOG" id="COG5282">
    <property type="taxonomic scope" value="Bacteria"/>
</dbReference>
<dbReference type="Pfam" id="PF10103">
    <property type="entry name" value="Zincin_2"/>
    <property type="match status" value="1"/>
</dbReference>
<dbReference type="EMBL" id="CP001631">
    <property type="protein sequence ID" value="ACU54793.1"/>
    <property type="molecule type" value="Genomic_DNA"/>
</dbReference>
<dbReference type="PANTHER" id="PTHR39420">
    <property type="match status" value="1"/>
</dbReference>
<accession>C7M1P6</accession>
<name>C7M1P6_ACIFD</name>
<dbReference type="AlphaFoldDB" id="C7M1P6"/>
<dbReference type="RefSeq" id="WP_015799270.1">
    <property type="nucleotide sequence ID" value="NC_013124.1"/>
</dbReference>
<organism evidence="1 2">
    <name type="scientific">Acidimicrobium ferrooxidans (strain DSM 10331 / JCM 15462 / NBRC 103882 / ICP)</name>
    <dbReference type="NCBI Taxonomy" id="525909"/>
    <lineage>
        <taxon>Bacteria</taxon>
        <taxon>Bacillati</taxon>
        <taxon>Actinomycetota</taxon>
        <taxon>Acidimicrobiia</taxon>
        <taxon>Acidimicrobiales</taxon>
        <taxon>Acidimicrobiaceae</taxon>
        <taxon>Acidimicrobium</taxon>
    </lineage>
</organism>
<sequence>MASDEEPQNPFEFLLRDLARAMSAQGSDPSRVRDEFAQLALSGADALGATERAPFEELGPIASRYLPESALAVRVVGEVEIGVRTLHPRDLYTELVGELREYLVLFERALGGTVVTEPQFTDAMDPEMGRLFATLAAQAGPMMVNAQLGSVLGHFAMASLSGTELVLPRSLHAGATVAPAAIGRVAAELGAPAAEVGLWVVLEDAVRGPLIASPNVADRLDVELRLFLLDLRADAEAMGRRLLERGGIAGLGELGGFGLEGLFEAEESPARQANLRELATTASFVLGVARAALEELRPRLFGRAGWIESLADRREQEPATLALANLFGMDLAAVEAASQRFAGQLLVREDRAELVGAALADPDAFPNADELADVERWADRLARGGSRQDPEA</sequence>